<dbReference type="Pfam" id="PF13205">
    <property type="entry name" value="Big_5"/>
    <property type="match status" value="1"/>
</dbReference>
<proteinExistence type="predicted"/>
<name>A0A512CIZ3_9BACT</name>
<protein>
    <recommendedName>
        <fullName evidence="6">Glycoamylase-like domain-containing protein</fullName>
    </recommendedName>
</protein>
<comment type="caution">
    <text evidence="4">The sequence shown here is derived from an EMBL/GenBank/DDBJ whole genome shotgun (WGS) entry which is preliminary data.</text>
</comment>
<evidence type="ECO:0000259" key="2">
    <source>
        <dbReference type="Pfam" id="PF10091"/>
    </source>
</evidence>
<feature type="domain" description="SbsA Ig-like" evidence="3">
    <location>
        <begin position="14"/>
        <end position="103"/>
    </location>
</feature>
<feature type="domain" description="Glycoamylase-like" evidence="2">
    <location>
        <begin position="396"/>
        <end position="608"/>
    </location>
</feature>
<dbReference type="Gene3D" id="1.50.10.140">
    <property type="match status" value="1"/>
</dbReference>
<dbReference type="AlphaFoldDB" id="A0A512CIZ3"/>
<accession>A0A512CIZ3</accession>
<organism evidence="4 5">
    <name type="scientific">Cyclobacterium qasimii</name>
    <dbReference type="NCBI Taxonomy" id="1350429"/>
    <lineage>
        <taxon>Bacteria</taxon>
        <taxon>Pseudomonadati</taxon>
        <taxon>Bacteroidota</taxon>
        <taxon>Cytophagia</taxon>
        <taxon>Cytophagales</taxon>
        <taxon>Cyclobacteriaceae</taxon>
        <taxon>Cyclobacterium</taxon>
    </lineage>
</organism>
<keyword evidence="5" id="KW-1185">Reference proteome</keyword>
<evidence type="ECO:0000313" key="5">
    <source>
        <dbReference type="Proteomes" id="UP000321301"/>
    </source>
</evidence>
<evidence type="ECO:0000313" key="4">
    <source>
        <dbReference type="EMBL" id="GEO24181.1"/>
    </source>
</evidence>
<dbReference type="Pfam" id="PF10091">
    <property type="entry name" value="Glycoamylase"/>
    <property type="match status" value="1"/>
</dbReference>
<evidence type="ECO:0008006" key="6">
    <source>
        <dbReference type="Google" id="ProtNLM"/>
    </source>
</evidence>
<dbReference type="InterPro" id="IPR032812">
    <property type="entry name" value="SbsA_Ig"/>
</dbReference>
<gene>
    <name evidence="4" type="ORF">CQA01_47150</name>
</gene>
<dbReference type="Proteomes" id="UP000321301">
    <property type="component" value="Unassembled WGS sequence"/>
</dbReference>
<evidence type="ECO:0000256" key="1">
    <source>
        <dbReference type="ARBA" id="ARBA00022729"/>
    </source>
</evidence>
<keyword evidence="1" id="KW-0732">Signal</keyword>
<dbReference type="InterPro" id="IPR019282">
    <property type="entry name" value="Glycoamylase-like_cons_dom"/>
</dbReference>
<reference evidence="4 5" key="1">
    <citation type="submission" date="2019-07" db="EMBL/GenBank/DDBJ databases">
        <title>Whole genome shotgun sequence of Cyclobacterium qasimii NBRC 106168.</title>
        <authorList>
            <person name="Hosoyama A."/>
            <person name="Uohara A."/>
            <person name="Ohji S."/>
            <person name="Ichikawa N."/>
        </authorList>
    </citation>
    <scope>NUCLEOTIDE SEQUENCE [LARGE SCALE GENOMIC DNA]</scope>
    <source>
        <strain evidence="4 5">NBRC 106168</strain>
    </source>
</reference>
<dbReference type="EMBL" id="BJYV01000043">
    <property type="protein sequence ID" value="GEO24181.1"/>
    <property type="molecule type" value="Genomic_DNA"/>
</dbReference>
<evidence type="ECO:0000259" key="3">
    <source>
        <dbReference type="Pfam" id="PF13205"/>
    </source>
</evidence>
<sequence length="622" mass="69154">MAGQLLLVQDYNQNSGIGTDQGISVFFSTAIDPGKMEEAISLKEELSGELVKFNVNFLDSNKEVVLRPIGLLKEGATYLLRISSGALGNQGTFFPGYEVKFTTQSSAIEVLSFAIDGAEWAGNRRWLNANTDFSIGLTFSKAIDLTIDQIKITQNGIPMQVNLEAGEDERNWILKSPDLLDGFKKHALVIGFEQVSSVENDIEDFAVEFFTGKPSVAKFPLLDNAALLTLVQQQTFNYFWDFAHPASGMIRERNTSGDIVTTGGTGFGMMAIIVGIERGFITRNEGVKRWAKVVAFLSKADKFHGAWPHWMNGSTGKVIPFSLSDDGGDIVETALLIQGLLTVKEYLNPLNATEKEIRDNIDDLWEAVEWDWYTRGGQNKLFWHWSPANEWIMNLAVTGYNEALIVYVLAASSSTYPIDAEVYHKGWAGEGKIINGNNYFGHLLPLGTPMGGPLFFSHYSFLGLDPRPLRDQYADYWEQNVSHSLIHLAYSEQNSLGYVGYGSEIWGLTASDNHLGYGAHSPTNDIGVIAPTAALSSMPYTPEASMAALELYYYGLGDKLWGQHGFHDAFNLTEDWFADSYLAIDQGPIIIMIENHRTGLLWKYFMQNQEVKDGLDKLGFSY</sequence>